<proteinExistence type="predicted"/>
<evidence type="ECO:0000313" key="2">
    <source>
        <dbReference type="Proteomes" id="UP000318384"/>
    </source>
</evidence>
<dbReference type="InterPro" id="IPR016195">
    <property type="entry name" value="Pol/histidinol_Pase-like"/>
</dbReference>
<dbReference type="OrthoDB" id="222218at2"/>
<dbReference type="AlphaFoldDB" id="A0A517X1Y3"/>
<dbReference type="NCBIfam" id="NF038032">
    <property type="entry name" value="CehA_McbA_metalo"/>
    <property type="match status" value="1"/>
</dbReference>
<reference evidence="1 2" key="1">
    <citation type="submission" date="2019-03" db="EMBL/GenBank/DDBJ databases">
        <title>Deep-cultivation of Planctomycetes and their phenomic and genomic characterization uncovers novel biology.</title>
        <authorList>
            <person name="Wiegand S."/>
            <person name="Jogler M."/>
            <person name="Boedeker C."/>
            <person name="Pinto D."/>
            <person name="Vollmers J."/>
            <person name="Rivas-Marin E."/>
            <person name="Kohn T."/>
            <person name="Peeters S.H."/>
            <person name="Heuer A."/>
            <person name="Rast P."/>
            <person name="Oberbeckmann S."/>
            <person name="Bunk B."/>
            <person name="Jeske O."/>
            <person name="Meyerdierks A."/>
            <person name="Storesund J.E."/>
            <person name="Kallscheuer N."/>
            <person name="Luecker S."/>
            <person name="Lage O.M."/>
            <person name="Pohl T."/>
            <person name="Merkel B.J."/>
            <person name="Hornburger P."/>
            <person name="Mueller R.-W."/>
            <person name="Bruemmer F."/>
            <person name="Labrenz M."/>
            <person name="Spormann A.M."/>
            <person name="Op den Camp H."/>
            <person name="Overmann J."/>
            <person name="Amann R."/>
            <person name="Jetten M.S.M."/>
            <person name="Mascher T."/>
            <person name="Medema M.H."/>
            <person name="Devos D.P."/>
            <person name="Kaster A.-K."/>
            <person name="Ovreas L."/>
            <person name="Rohde M."/>
            <person name="Galperin M.Y."/>
            <person name="Jogler C."/>
        </authorList>
    </citation>
    <scope>NUCLEOTIDE SEQUENCE [LARGE SCALE GENOMIC DNA]</scope>
    <source>
        <strain evidence="1 2">V202</strain>
    </source>
</reference>
<name>A0A517X1Y3_9PLAN</name>
<evidence type="ECO:0000313" key="1">
    <source>
        <dbReference type="EMBL" id="QDU11518.1"/>
    </source>
</evidence>
<accession>A0A517X1Y3</accession>
<dbReference type="SUPFAM" id="SSF89550">
    <property type="entry name" value="PHP domain-like"/>
    <property type="match status" value="1"/>
</dbReference>
<keyword evidence="2" id="KW-1185">Reference proteome</keyword>
<protein>
    <recommendedName>
        <fullName evidence="3">Carboxypeptidase regulatory-like domain-containing protein</fullName>
    </recommendedName>
</protein>
<dbReference type="EMBL" id="CP037422">
    <property type="protein sequence ID" value="QDU11518.1"/>
    <property type="molecule type" value="Genomic_DNA"/>
</dbReference>
<dbReference type="RefSeq" id="WP_145179296.1">
    <property type="nucleotide sequence ID" value="NZ_CP037422.1"/>
</dbReference>
<sequence>MKQGFFFILFFYLTITATIFADESLVITPEMHHLRISGEREWSTFPETPQADELLLSFQAKLNSTESTLLLRQVDVKLSWNVELNKKVLGKLSRDGNDLQFWFSVPPGVLKNGKNQLRIFQVGKPTPDDIRVGEISLFPEPVQQALAASQLTIEVVDGLSGDLIPARITIVNSEGTLVATTAKSNQRQAVRSGVIYVSEGKTEFGLPAGQYTIYAGRGFEYGIDRREVNLKAGENQRLRFKIRREVDTIGYVSSDTHVHTLTHSGHGDCSIEERMITLAGEQIEFPIATDHNKQINYEPLAQKLNVRKYFTPVIGNEVTTRIGHFNIFPAQESAPVPDYKLKDWTAIFNSIFEKPLVKVAILNHARDLHSNYRPFGQKHHLSQAGENLDEWKLRANAMEIINSGATQTDVMQLYHDWFGALNRGLFLTPVGCSDSHDVTRYIVGQARTYIKTKDHDPSKIETGKTIQNFVDGKVLLSYGLLTQIKVNSQYGPGELVPSSSDLKVAITVSGPSWVSADEVCLYANGQLIRREQIRSKTEGGVKWQETWKLKRFLHDCHLVAIATGPGVTAPYWPLAKPYQPDSPEFEPLVVGSTGAVWIDADGDGQKTPAYEYADQLVNQHESDLSELLKSLEDYDLAVTMQAASLLRSRGVAPYDSKLNHLLQDSPRQVQNGFNIYKKAWRASQIARQEN</sequence>
<gene>
    <name evidence="1" type="ORF">V202x_49420</name>
</gene>
<organism evidence="1 2">
    <name type="scientific">Gimesia aquarii</name>
    <dbReference type="NCBI Taxonomy" id="2527964"/>
    <lineage>
        <taxon>Bacteria</taxon>
        <taxon>Pseudomonadati</taxon>
        <taxon>Planctomycetota</taxon>
        <taxon>Planctomycetia</taxon>
        <taxon>Planctomycetales</taxon>
        <taxon>Planctomycetaceae</taxon>
        <taxon>Gimesia</taxon>
    </lineage>
</organism>
<evidence type="ECO:0008006" key="3">
    <source>
        <dbReference type="Google" id="ProtNLM"/>
    </source>
</evidence>
<dbReference type="Gene3D" id="3.20.20.140">
    <property type="entry name" value="Metal-dependent hydrolases"/>
    <property type="match status" value="1"/>
</dbReference>
<dbReference type="Proteomes" id="UP000318384">
    <property type="component" value="Chromosome"/>
</dbReference>